<dbReference type="InterPro" id="IPR002347">
    <property type="entry name" value="SDR_fam"/>
</dbReference>
<evidence type="ECO:0000313" key="4">
    <source>
        <dbReference type="EMBL" id="WEX83833.1"/>
    </source>
</evidence>
<keyword evidence="5" id="KW-1185">Reference proteome</keyword>
<dbReference type="Proteomes" id="UP001235547">
    <property type="component" value="Chromosome 1"/>
</dbReference>
<dbReference type="PANTHER" id="PTHR43639:SF1">
    <property type="entry name" value="SHORT-CHAIN DEHYDROGENASE_REDUCTASE FAMILY PROTEIN"/>
    <property type="match status" value="1"/>
</dbReference>
<feature type="domain" description="Ketoreductase" evidence="3">
    <location>
        <begin position="10"/>
        <end position="192"/>
    </location>
</feature>
<dbReference type="PRINTS" id="PR00081">
    <property type="entry name" value="GDHRDH"/>
</dbReference>
<evidence type="ECO:0000313" key="5">
    <source>
        <dbReference type="Proteomes" id="UP001235547"/>
    </source>
</evidence>
<dbReference type="PRINTS" id="PR00080">
    <property type="entry name" value="SDRFAMILY"/>
</dbReference>
<dbReference type="PANTHER" id="PTHR43639">
    <property type="entry name" value="OXIDOREDUCTASE, SHORT-CHAIN DEHYDROGENASE/REDUCTASE FAMILY (AFU_ORTHOLOGUE AFUA_5G02870)"/>
    <property type="match status" value="1"/>
</dbReference>
<dbReference type="Gene3D" id="3.40.50.720">
    <property type="entry name" value="NAD(P)-binding Rossmann-like Domain"/>
    <property type="match status" value="1"/>
</dbReference>
<dbReference type="Pfam" id="PF13561">
    <property type="entry name" value="adh_short_C2"/>
    <property type="match status" value="1"/>
</dbReference>
<name>A0ABY8D467_9HYPH</name>
<gene>
    <name evidence="4" type="ORF">PYH38_002653</name>
</gene>
<keyword evidence="2" id="KW-0560">Oxidoreductase</keyword>
<accession>A0ABY8D467</accession>
<sequence length="256" mass="27344">MYHPALFKGMNVVVTGGGRGIGLEVARQFLDCGARVLVHMGRTIDRERHDFLELAASEGRAFLCAADFLVPGGVESLADEVRSRFESLEALVNNAGTMVGRFAAAELTDEDYRTVVQLNQTSVVEMTRAMLPLLRKGTHPAIVNTVSISARSGGSTGSSVYSATKAFVSTYSKALARELAPEGIRVNCVSPGTIATDFHARYSSPEKLEATRKTIPLARLGTAEDCAPAYLFLASHALSGYITGQVLEVNGGQLMC</sequence>
<dbReference type="SMART" id="SM00822">
    <property type="entry name" value="PKS_KR"/>
    <property type="match status" value="1"/>
</dbReference>
<organism evidence="4 5">
    <name type="scientific">Sinorhizobium numidicum</name>
    <dbReference type="NCBI Taxonomy" id="680248"/>
    <lineage>
        <taxon>Bacteria</taxon>
        <taxon>Pseudomonadati</taxon>
        <taxon>Pseudomonadota</taxon>
        <taxon>Alphaproteobacteria</taxon>
        <taxon>Hyphomicrobiales</taxon>
        <taxon>Rhizobiaceae</taxon>
        <taxon>Sinorhizobium/Ensifer group</taxon>
        <taxon>Sinorhizobium</taxon>
    </lineage>
</organism>
<protein>
    <submittedName>
        <fullName evidence="4">SDR family oxidoreductase</fullName>
    </submittedName>
</protein>
<evidence type="ECO:0000259" key="3">
    <source>
        <dbReference type="SMART" id="SM00822"/>
    </source>
</evidence>
<comment type="similarity">
    <text evidence="1">Belongs to the short-chain dehydrogenases/reductases (SDR) family.</text>
</comment>
<dbReference type="SUPFAM" id="SSF51735">
    <property type="entry name" value="NAD(P)-binding Rossmann-fold domains"/>
    <property type="match status" value="1"/>
</dbReference>
<evidence type="ECO:0000256" key="2">
    <source>
        <dbReference type="ARBA" id="ARBA00023002"/>
    </source>
</evidence>
<proteinExistence type="inferred from homology"/>
<dbReference type="CDD" id="cd05233">
    <property type="entry name" value="SDR_c"/>
    <property type="match status" value="1"/>
</dbReference>
<dbReference type="InterPro" id="IPR036291">
    <property type="entry name" value="NAD(P)-bd_dom_sf"/>
</dbReference>
<dbReference type="EMBL" id="CP120371">
    <property type="protein sequence ID" value="WEX83833.1"/>
    <property type="molecule type" value="Genomic_DNA"/>
</dbReference>
<dbReference type="InterPro" id="IPR020904">
    <property type="entry name" value="Sc_DH/Rdtase_CS"/>
</dbReference>
<dbReference type="RefSeq" id="WP_280734695.1">
    <property type="nucleotide sequence ID" value="NZ_CP120368.1"/>
</dbReference>
<dbReference type="InterPro" id="IPR057326">
    <property type="entry name" value="KR_dom"/>
</dbReference>
<evidence type="ECO:0000256" key="1">
    <source>
        <dbReference type="ARBA" id="ARBA00006484"/>
    </source>
</evidence>
<dbReference type="PROSITE" id="PS00061">
    <property type="entry name" value="ADH_SHORT"/>
    <property type="match status" value="1"/>
</dbReference>
<reference evidence="4 5" key="1">
    <citation type="submission" date="2023-03" db="EMBL/GenBank/DDBJ databases">
        <authorList>
            <person name="Kaur S."/>
            <person name="Espinosa-Saiz D."/>
            <person name="Velazquez E."/>
            <person name="Menendez E."/>
            <person name="diCenzo G.C."/>
        </authorList>
    </citation>
    <scope>NUCLEOTIDE SEQUENCE [LARGE SCALE GENOMIC DNA]</scope>
    <source>
        <strain evidence="4 5">LMG 27395</strain>
    </source>
</reference>